<dbReference type="Proteomes" id="UP000269198">
    <property type="component" value="Unassembled WGS sequence"/>
</dbReference>
<name>A0A3N0EDS0_9ACTN</name>
<evidence type="ECO:0000313" key="3">
    <source>
        <dbReference type="Proteomes" id="UP000269198"/>
    </source>
</evidence>
<dbReference type="EMBL" id="RJMB01000004">
    <property type="protein sequence ID" value="RNL86002.1"/>
    <property type="molecule type" value="Genomic_DNA"/>
</dbReference>
<proteinExistence type="predicted"/>
<dbReference type="AlphaFoldDB" id="A0A3N0EDS0"/>
<organism evidence="2 3">
    <name type="scientific">Halostreptopolyspora alba</name>
    <dbReference type="NCBI Taxonomy" id="2487137"/>
    <lineage>
        <taxon>Bacteria</taxon>
        <taxon>Bacillati</taxon>
        <taxon>Actinomycetota</taxon>
        <taxon>Actinomycetes</taxon>
        <taxon>Streptosporangiales</taxon>
        <taxon>Nocardiopsidaceae</taxon>
        <taxon>Halostreptopolyspora</taxon>
    </lineage>
</organism>
<evidence type="ECO:0000313" key="2">
    <source>
        <dbReference type="EMBL" id="RNL86002.1"/>
    </source>
</evidence>
<gene>
    <name evidence="2" type="ORF">EFW17_05530</name>
</gene>
<comment type="caution">
    <text evidence="2">The sequence shown here is derived from an EMBL/GenBank/DDBJ whole genome shotgun (WGS) entry which is preliminary data.</text>
</comment>
<accession>A0A3N0EDS0</accession>
<evidence type="ECO:0008006" key="4">
    <source>
        <dbReference type="Google" id="ProtNLM"/>
    </source>
</evidence>
<evidence type="ECO:0000256" key="1">
    <source>
        <dbReference type="SAM" id="MobiDB-lite"/>
    </source>
</evidence>
<feature type="region of interest" description="Disordered" evidence="1">
    <location>
        <begin position="72"/>
        <end position="135"/>
    </location>
</feature>
<protein>
    <recommendedName>
        <fullName evidence="4">Integrase catalytic domain-containing protein</fullName>
    </recommendedName>
</protein>
<keyword evidence="3" id="KW-1185">Reference proteome</keyword>
<sequence length="135" mass="15178">MLPGGDRWRQHRGRLSPSIGHAGSCFGNAVTENLLASWDTELIERPLFTTHADAEREVFSFVERLHNLHRCRSPNRQPSPAEHEHPHTVPAFRGNLRRCPEPRETQDHGRPPNGGDFKAVAPASYARVSSSTRAR</sequence>
<reference evidence="2 3" key="1">
    <citation type="submission" date="2018-11" db="EMBL/GenBank/DDBJ databases">
        <title>The genome draft of YIM 96095.</title>
        <authorList>
            <person name="Tang S.-K."/>
            <person name="Chunyu W.-X."/>
            <person name="Feng Y.-Z."/>
        </authorList>
    </citation>
    <scope>NUCLEOTIDE SEQUENCE [LARGE SCALE GENOMIC DNA]</scope>
    <source>
        <strain evidence="2 3">YIM 96095</strain>
    </source>
</reference>
<feature type="region of interest" description="Disordered" evidence="1">
    <location>
        <begin position="1"/>
        <end position="22"/>
    </location>
</feature>
<feature type="compositionally biased region" description="Basic and acidic residues" evidence="1">
    <location>
        <begin position="98"/>
        <end position="110"/>
    </location>
</feature>